<dbReference type="InterPro" id="IPR050927">
    <property type="entry name" value="TRPM"/>
</dbReference>
<sequence>MICAFDRGKNGTLTADSYLSVCANDTLAYPVSDRKLYSKLFEQSLLKDRPKFVVYLLQLNFELFDYIEFQQKSVEELNIILTVLSQRLFGQLVDGGDVNVENILPTTMNIDKTRNDSHHHFWNKVSPLSEVTDNNNWDFRGYYAQNFILNLFQKHFQENDMVTIATRCKYFINSDCFNQVLNHIWYYTLDTSITIFSKKAKILISLFTLVLKDTVNDTTAITLSLGTPYVFDLKLWYLMSFKFISAVKLLGPKLFMIRNMVSDLSGFIYVMFVCIAAYGFVSRSLILYRDVDFIGRGIFRQIFYRPYWFLYSIVDDKTKQIDGIINNSTSGDYVAKATASHILLTFQMLFVNILILNLLIAVFTLTINKVQDDTEFIWRNQRYGFTQIMKNEIKDKKWNDFENACTYNYARQVLEKETIELDDDKDKQKTEIDNCKMESKKQMHETINKLEEQTNKLITDMEWIVQAMDRCKMSTQPIPIIFTASKRNRS</sequence>
<keyword evidence="1" id="KW-0472">Membrane</keyword>
<feature type="transmembrane region" description="Helical" evidence="1">
    <location>
        <begin position="342"/>
        <end position="367"/>
    </location>
</feature>
<dbReference type="EMBL" id="CAJOBC010002209">
    <property type="protein sequence ID" value="CAF3721351.1"/>
    <property type="molecule type" value="Genomic_DNA"/>
</dbReference>
<evidence type="ECO:0008006" key="5">
    <source>
        <dbReference type="Google" id="ProtNLM"/>
    </source>
</evidence>
<protein>
    <recommendedName>
        <fullName evidence="5">Ion transport domain-containing protein</fullName>
    </recommendedName>
</protein>
<accession>A0A814CPG6</accession>
<dbReference type="GO" id="GO:0005886">
    <property type="term" value="C:plasma membrane"/>
    <property type="evidence" value="ECO:0007669"/>
    <property type="project" value="TreeGrafter"/>
</dbReference>
<gene>
    <name evidence="2" type="ORF">GPM918_LOCUS10929</name>
    <name evidence="3" type="ORF">SRO942_LOCUS10930</name>
</gene>
<name>A0A814CPG6_9BILA</name>
<dbReference type="AlphaFoldDB" id="A0A814CPG6"/>
<feature type="transmembrane region" description="Helical" evidence="1">
    <location>
        <begin position="235"/>
        <end position="255"/>
    </location>
</feature>
<dbReference type="GO" id="GO:0030001">
    <property type="term" value="P:metal ion transport"/>
    <property type="evidence" value="ECO:0007669"/>
    <property type="project" value="TreeGrafter"/>
</dbReference>
<keyword evidence="1" id="KW-0812">Transmembrane</keyword>
<comment type="caution">
    <text evidence="2">The sequence shown here is derived from an EMBL/GenBank/DDBJ whole genome shotgun (WGS) entry which is preliminary data.</text>
</comment>
<dbReference type="GO" id="GO:0005261">
    <property type="term" value="F:monoatomic cation channel activity"/>
    <property type="evidence" value="ECO:0007669"/>
    <property type="project" value="TreeGrafter"/>
</dbReference>
<dbReference type="EMBL" id="CAJNOQ010002209">
    <property type="protein sequence ID" value="CAF0945128.1"/>
    <property type="molecule type" value="Genomic_DNA"/>
</dbReference>
<dbReference type="OrthoDB" id="9994106at2759"/>
<evidence type="ECO:0000313" key="4">
    <source>
        <dbReference type="Proteomes" id="UP000663829"/>
    </source>
</evidence>
<dbReference type="Proteomes" id="UP000681722">
    <property type="component" value="Unassembled WGS sequence"/>
</dbReference>
<keyword evidence="4" id="KW-1185">Reference proteome</keyword>
<feature type="transmembrane region" description="Helical" evidence="1">
    <location>
        <begin position="267"/>
        <end position="286"/>
    </location>
</feature>
<organism evidence="2 4">
    <name type="scientific">Didymodactylos carnosus</name>
    <dbReference type="NCBI Taxonomy" id="1234261"/>
    <lineage>
        <taxon>Eukaryota</taxon>
        <taxon>Metazoa</taxon>
        <taxon>Spiralia</taxon>
        <taxon>Gnathifera</taxon>
        <taxon>Rotifera</taxon>
        <taxon>Eurotatoria</taxon>
        <taxon>Bdelloidea</taxon>
        <taxon>Philodinida</taxon>
        <taxon>Philodinidae</taxon>
        <taxon>Didymodactylos</taxon>
    </lineage>
</organism>
<proteinExistence type="predicted"/>
<evidence type="ECO:0000313" key="2">
    <source>
        <dbReference type="EMBL" id="CAF0945128.1"/>
    </source>
</evidence>
<evidence type="ECO:0000313" key="3">
    <source>
        <dbReference type="EMBL" id="CAF3721351.1"/>
    </source>
</evidence>
<keyword evidence="1" id="KW-1133">Transmembrane helix</keyword>
<reference evidence="2" key="1">
    <citation type="submission" date="2021-02" db="EMBL/GenBank/DDBJ databases">
        <authorList>
            <person name="Nowell W R."/>
        </authorList>
    </citation>
    <scope>NUCLEOTIDE SEQUENCE</scope>
</reference>
<evidence type="ECO:0000256" key="1">
    <source>
        <dbReference type="SAM" id="Phobius"/>
    </source>
</evidence>
<dbReference type="PANTHER" id="PTHR13800:SF1">
    <property type="entry name" value="TRANSIENT RECEPTOR POTENTIAL CATION CHANNEL TRPM"/>
    <property type="match status" value="1"/>
</dbReference>
<dbReference type="PANTHER" id="PTHR13800">
    <property type="entry name" value="TRANSIENT RECEPTOR POTENTIAL CATION CHANNEL, SUBFAMILY M, MEMBER 6"/>
    <property type="match status" value="1"/>
</dbReference>
<dbReference type="Proteomes" id="UP000663829">
    <property type="component" value="Unassembled WGS sequence"/>
</dbReference>